<comment type="similarity">
    <text evidence="1">Belongs to the ATP-dependent AMP-binding enzyme family.</text>
</comment>
<evidence type="ECO:0000313" key="4">
    <source>
        <dbReference type="Proteomes" id="UP000813824"/>
    </source>
</evidence>
<comment type="caution">
    <text evidence="3">The sequence shown here is derived from an EMBL/GenBank/DDBJ whole genome shotgun (WGS) entry which is preliminary data.</text>
</comment>
<keyword evidence="4" id="KW-1185">Reference proteome</keyword>
<dbReference type="Gene3D" id="3.40.50.12780">
    <property type="entry name" value="N-terminal domain of ligase-like"/>
    <property type="match status" value="1"/>
</dbReference>
<dbReference type="Pfam" id="PF00501">
    <property type="entry name" value="AMP-binding"/>
    <property type="match status" value="1"/>
</dbReference>
<organism evidence="3 4">
    <name type="scientific">Cristinia sonorae</name>
    <dbReference type="NCBI Taxonomy" id="1940300"/>
    <lineage>
        <taxon>Eukaryota</taxon>
        <taxon>Fungi</taxon>
        <taxon>Dikarya</taxon>
        <taxon>Basidiomycota</taxon>
        <taxon>Agaricomycotina</taxon>
        <taxon>Agaricomycetes</taxon>
        <taxon>Agaricomycetidae</taxon>
        <taxon>Agaricales</taxon>
        <taxon>Pleurotineae</taxon>
        <taxon>Stephanosporaceae</taxon>
        <taxon>Cristinia</taxon>
    </lineage>
</organism>
<dbReference type="GO" id="GO:0006631">
    <property type="term" value="P:fatty acid metabolic process"/>
    <property type="evidence" value="ECO:0007669"/>
    <property type="project" value="TreeGrafter"/>
</dbReference>
<dbReference type="OrthoDB" id="429813at2759"/>
<dbReference type="AlphaFoldDB" id="A0A8K0UQZ4"/>
<feature type="domain" description="AMP-dependent synthetase/ligase" evidence="2">
    <location>
        <begin position="32"/>
        <end position="375"/>
    </location>
</feature>
<evidence type="ECO:0000313" key="3">
    <source>
        <dbReference type="EMBL" id="KAH8101485.1"/>
    </source>
</evidence>
<dbReference type="PANTHER" id="PTHR43201:SF8">
    <property type="entry name" value="ACYL-COA SYNTHETASE FAMILY MEMBER 3"/>
    <property type="match status" value="1"/>
</dbReference>
<name>A0A8K0UQZ4_9AGAR</name>
<accession>A0A8K0UQZ4</accession>
<sequence>MPHFLKRVIHSLTRYGPLPLFKEYTGNSEHRSWNTITYDEFRIDMDRLAAYWIDRLKVTGLQTQDVVGIWITGNHYKDLVAIYSVVRAGLIPEVYSIGYLDLGISTIRDLLSTTGGKALLYDRTFANVVHGFDLPTILIPELDAIPALTTQLPPLPEVEDDDMAMIFHTSGTTSGRPKPVPETHNWLLCQAEMQASSVWQTREHFDGAQDVFNNIGNFGNVGTATCVSYLSGLGQCVVQTSRSDFGRDEFLDLVRECGMNRMLLYVPWLTNLLDIARTDNILLEALKGMRQICYTGASLNPDDEAWIMAAGIPATTLYASTELGPCLVNDFVNPNSLPLMRLVPDIGLTFVKSANLRPSDMDGRSDAKSRGGELYYLFAPESSPCCPHKSIRNRPDGHNTGDLFEEVEPGLYAFRGRDDDWIRTGPHLHFCDTKSIEDMVLIQCANLVKNCTIVGHYKPTLVLFVEPQNDVAVATTAEVFAFKGQLLKKIAPSNATLFPHERIENPDHVVVVPSGSLDRGGEKSNIRRKTVEERNKSILDQIYESANSGAQGR</sequence>
<evidence type="ECO:0000259" key="2">
    <source>
        <dbReference type="Pfam" id="PF00501"/>
    </source>
</evidence>
<dbReference type="SUPFAM" id="SSF56801">
    <property type="entry name" value="Acetyl-CoA synthetase-like"/>
    <property type="match status" value="1"/>
</dbReference>
<proteinExistence type="inferred from homology"/>
<protein>
    <submittedName>
        <fullName evidence="3">Acetyl-CoA synthetase-like protein</fullName>
    </submittedName>
</protein>
<reference evidence="3" key="1">
    <citation type="journal article" date="2021" name="New Phytol.">
        <title>Evolutionary innovations through gain and loss of genes in the ectomycorrhizal Boletales.</title>
        <authorList>
            <person name="Wu G."/>
            <person name="Miyauchi S."/>
            <person name="Morin E."/>
            <person name="Kuo A."/>
            <person name="Drula E."/>
            <person name="Varga T."/>
            <person name="Kohler A."/>
            <person name="Feng B."/>
            <person name="Cao Y."/>
            <person name="Lipzen A."/>
            <person name="Daum C."/>
            <person name="Hundley H."/>
            <person name="Pangilinan J."/>
            <person name="Johnson J."/>
            <person name="Barry K."/>
            <person name="LaButti K."/>
            <person name="Ng V."/>
            <person name="Ahrendt S."/>
            <person name="Min B."/>
            <person name="Choi I.G."/>
            <person name="Park H."/>
            <person name="Plett J.M."/>
            <person name="Magnuson J."/>
            <person name="Spatafora J.W."/>
            <person name="Nagy L.G."/>
            <person name="Henrissat B."/>
            <person name="Grigoriev I.V."/>
            <person name="Yang Z.L."/>
            <person name="Xu J."/>
            <person name="Martin F.M."/>
        </authorList>
    </citation>
    <scope>NUCLEOTIDE SEQUENCE</scope>
    <source>
        <strain evidence="3">KKN 215</strain>
    </source>
</reference>
<dbReference type="GO" id="GO:0031956">
    <property type="term" value="F:medium-chain fatty acid-CoA ligase activity"/>
    <property type="evidence" value="ECO:0007669"/>
    <property type="project" value="TreeGrafter"/>
</dbReference>
<gene>
    <name evidence="3" type="ORF">BXZ70DRAFT_891758</name>
</gene>
<dbReference type="InterPro" id="IPR000873">
    <property type="entry name" value="AMP-dep_synth/lig_dom"/>
</dbReference>
<dbReference type="PANTHER" id="PTHR43201">
    <property type="entry name" value="ACYL-COA SYNTHETASE"/>
    <property type="match status" value="1"/>
</dbReference>
<evidence type="ECO:0000256" key="1">
    <source>
        <dbReference type="ARBA" id="ARBA00006432"/>
    </source>
</evidence>
<dbReference type="InterPro" id="IPR042099">
    <property type="entry name" value="ANL_N_sf"/>
</dbReference>
<dbReference type="Pfam" id="PF23562">
    <property type="entry name" value="AMP-binding_C_3"/>
    <property type="match status" value="1"/>
</dbReference>
<dbReference type="Proteomes" id="UP000813824">
    <property type="component" value="Unassembled WGS sequence"/>
</dbReference>
<dbReference type="EMBL" id="JAEVFJ010000012">
    <property type="protein sequence ID" value="KAH8101485.1"/>
    <property type="molecule type" value="Genomic_DNA"/>
</dbReference>